<reference evidence="6 7" key="1">
    <citation type="submission" date="2015-01" db="EMBL/GenBank/DDBJ databases">
        <title>The Genome Sequence of Ochroconis gallopava CBS43764.</title>
        <authorList>
            <consortium name="The Broad Institute Genomics Platform"/>
            <person name="Cuomo C."/>
            <person name="de Hoog S."/>
            <person name="Gorbushina A."/>
            <person name="Stielow B."/>
            <person name="Teixiera M."/>
            <person name="Abouelleil A."/>
            <person name="Chapman S.B."/>
            <person name="Priest M."/>
            <person name="Young S.K."/>
            <person name="Wortman J."/>
            <person name="Nusbaum C."/>
            <person name="Birren B."/>
        </authorList>
    </citation>
    <scope>NUCLEOTIDE SEQUENCE [LARGE SCALE GENOMIC DNA]</scope>
    <source>
        <strain evidence="6 7">CBS 43764</strain>
    </source>
</reference>
<accession>A0A0D1Z566</accession>
<dbReference type="RefSeq" id="XP_016217986.1">
    <property type="nucleotide sequence ID" value="XM_016353891.1"/>
</dbReference>
<dbReference type="InterPro" id="IPR001128">
    <property type="entry name" value="Cyt_P450"/>
</dbReference>
<dbReference type="OrthoDB" id="3934656at2759"/>
<dbReference type="VEuPathDB" id="FungiDB:PV09_01052"/>
<dbReference type="SUPFAM" id="SSF48264">
    <property type="entry name" value="Cytochrome P450"/>
    <property type="match status" value="1"/>
</dbReference>
<dbReference type="PANTHER" id="PTHR24305">
    <property type="entry name" value="CYTOCHROME P450"/>
    <property type="match status" value="1"/>
</dbReference>
<feature type="binding site" description="axial binding residue" evidence="5">
    <location>
        <position position="443"/>
    </location>
    <ligand>
        <name>heme</name>
        <dbReference type="ChEBI" id="CHEBI:30413"/>
    </ligand>
    <ligandPart>
        <name>Fe</name>
        <dbReference type="ChEBI" id="CHEBI:18248"/>
    </ligandPart>
</feature>
<dbReference type="Pfam" id="PF00067">
    <property type="entry name" value="p450"/>
    <property type="match status" value="1"/>
</dbReference>
<sequence>MSLPILLAAGLALLTLFVVRRAAAYFRLAHVPGPRFAGWSRLPLVLDNLTGRHHEILYEYNLKYGPLVRLAPNILITCDADVYQRMYAPNSKYRRAPYYGVFRFKPRSDNLFSTIDEARHNAVRRKMAPGYAGREVPYMEDDIDKHVQEWVNLIERKYISDDREVKKMDIGRQAQFFTLDVISELAFNHSFGDLVDDNDNFRYVQTAEETVSVMTMLSYFPSVHGWLEQSRVMDLIAPNAVDKLGLGAVIGVAKQRIAERFDDYENQKDKQDMLGSFLRHGLSQTDAEGETVLQIIAGADTSATIMRVVLLYVLSSPAIYNKLINEIDVGIKEGRISSPIKDAEARRLPYLQGCIKEALRLWPVVVGISLKQVPDEGDEVCGYKIPGGTFIGHNAWAFGREEAVYGPDFEVYRPERWIEASGRRLELMERNKEFTFGYGRFKCLGQPVAFMELNKVFVELLRRFNISILNPAKPLKSTSHGIFLQSDFFVKVTRRPQEL</sequence>
<dbReference type="AlphaFoldDB" id="A0A0D1Z566"/>
<dbReference type="HOGENOM" id="CLU_001570_14_0_1"/>
<dbReference type="GO" id="GO:0016705">
    <property type="term" value="F:oxidoreductase activity, acting on paired donors, with incorporation or reduction of molecular oxygen"/>
    <property type="evidence" value="ECO:0007669"/>
    <property type="project" value="InterPro"/>
</dbReference>
<gene>
    <name evidence="6" type="ORF">PV09_01052</name>
</gene>
<dbReference type="GeneID" id="27309025"/>
<dbReference type="CDD" id="cd11060">
    <property type="entry name" value="CYP57A1-like"/>
    <property type="match status" value="1"/>
</dbReference>
<keyword evidence="7" id="KW-1185">Reference proteome</keyword>
<evidence type="ECO:0000313" key="6">
    <source>
        <dbReference type="EMBL" id="KIW08117.1"/>
    </source>
</evidence>
<organism evidence="6 7">
    <name type="scientific">Verruconis gallopava</name>
    <dbReference type="NCBI Taxonomy" id="253628"/>
    <lineage>
        <taxon>Eukaryota</taxon>
        <taxon>Fungi</taxon>
        <taxon>Dikarya</taxon>
        <taxon>Ascomycota</taxon>
        <taxon>Pezizomycotina</taxon>
        <taxon>Dothideomycetes</taxon>
        <taxon>Pleosporomycetidae</taxon>
        <taxon>Venturiales</taxon>
        <taxon>Sympoventuriaceae</taxon>
        <taxon>Verruconis</taxon>
    </lineage>
</organism>
<protein>
    <recommendedName>
        <fullName evidence="8">Cytochrome P450</fullName>
    </recommendedName>
</protein>
<proteinExistence type="inferred from homology"/>
<evidence type="ECO:0000313" key="7">
    <source>
        <dbReference type="Proteomes" id="UP000053259"/>
    </source>
</evidence>
<dbReference type="Gene3D" id="1.10.630.10">
    <property type="entry name" value="Cytochrome P450"/>
    <property type="match status" value="1"/>
</dbReference>
<dbReference type="InterPro" id="IPR050121">
    <property type="entry name" value="Cytochrome_P450_monoxygenase"/>
</dbReference>
<keyword evidence="3 5" id="KW-0479">Metal-binding</keyword>
<dbReference type="GO" id="GO:0005506">
    <property type="term" value="F:iron ion binding"/>
    <property type="evidence" value="ECO:0007669"/>
    <property type="project" value="InterPro"/>
</dbReference>
<dbReference type="STRING" id="253628.A0A0D1Z566"/>
<comment type="similarity">
    <text evidence="2">Belongs to the cytochrome P450 family.</text>
</comment>
<evidence type="ECO:0000256" key="1">
    <source>
        <dbReference type="ARBA" id="ARBA00001971"/>
    </source>
</evidence>
<dbReference type="PANTHER" id="PTHR24305:SF168">
    <property type="entry name" value="P450, PUTATIVE (EUROFUNG)-RELATED"/>
    <property type="match status" value="1"/>
</dbReference>
<evidence type="ECO:0000256" key="2">
    <source>
        <dbReference type="ARBA" id="ARBA00010617"/>
    </source>
</evidence>
<keyword evidence="4 5" id="KW-0408">Iron</keyword>
<dbReference type="EMBL" id="KN847531">
    <property type="protein sequence ID" value="KIW08117.1"/>
    <property type="molecule type" value="Genomic_DNA"/>
</dbReference>
<evidence type="ECO:0000256" key="4">
    <source>
        <dbReference type="ARBA" id="ARBA00023004"/>
    </source>
</evidence>
<dbReference type="Proteomes" id="UP000053259">
    <property type="component" value="Unassembled WGS sequence"/>
</dbReference>
<dbReference type="InterPro" id="IPR002403">
    <property type="entry name" value="Cyt_P450_E_grp-IV"/>
</dbReference>
<dbReference type="PRINTS" id="PR00465">
    <property type="entry name" value="EP450IV"/>
</dbReference>
<comment type="cofactor">
    <cofactor evidence="1 5">
        <name>heme</name>
        <dbReference type="ChEBI" id="CHEBI:30413"/>
    </cofactor>
</comment>
<name>A0A0D1Z566_9PEZI</name>
<dbReference type="InterPro" id="IPR036396">
    <property type="entry name" value="Cyt_P450_sf"/>
</dbReference>
<keyword evidence="5" id="KW-0349">Heme</keyword>
<evidence type="ECO:0000256" key="5">
    <source>
        <dbReference type="PIRSR" id="PIRSR602403-1"/>
    </source>
</evidence>
<dbReference type="PRINTS" id="PR00385">
    <property type="entry name" value="P450"/>
</dbReference>
<dbReference type="GO" id="GO:0020037">
    <property type="term" value="F:heme binding"/>
    <property type="evidence" value="ECO:0007669"/>
    <property type="project" value="InterPro"/>
</dbReference>
<dbReference type="GO" id="GO:0004497">
    <property type="term" value="F:monooxygenase activity"/>
    <property type="evidence" value="ECO:0007669"/>
    <property type="project" value="InterPro"/>
</dbReference>
<evidence type="ECO:0008006" key="8">
    <source>
        <dbReference type="Google" id="ProtNLM"/>
    </source>
</evidence>
<dbReference type="InParanoid" id="A0A0D1Z566"/>
<evidence type="ECO:0000256" key="3">
    <source>
        <dbReference type="ARBA" id="ARBA00022723"/>
    </source>
</evidence>